<dbReference type="InterPro" id="IPR051644">
    <property type="entry name" value="TRAMP_AT-DNA-binding"/>
</dbReference>
<proteinExistence type="predicted"/>
<dbReference type="GO" id="GO:0031499">
    <property type="term" value="C:TRAMP complex"/>
    <property type="evidence" value="ECO:0007669"/>
    <property type="project" value="TreeGrafter"/>
</dbReference>
<name>A0A166CRT7_DAUCS</name>
<feature type="compositionally biased region" description="Basic residues" evidence="4">
    <location>
        <begin position="17"/>
        <end position="30"/>
    </location>
</feature>
<gene>
    <name evidence="5" type="ORF">DCAR_005112</name>
</gene>
<feature type="compositionally biased region" description="Polar residues" evidence="4">
    <location>
        <begin position="1"/>
        <end position="13"/>
    </location>
</feature>
<reference evidence="5" key="1">
    <citation type="journal article" date="2016" name="Nat. Genet.">
        <title>A high-quality carrot genome assembly provides new insights into carotenoid accumulation and asterid genome evolution.</title>
        <authorList>
            <person name="Iorizzo M."/>
            <person name="Ellison S."/>
            <person name="Senalik D."/>
            <person name="Zeng P."/>
            <person name="Satapoomin P."/>
            <person name="Huang J."/>
            <person name="Bowman M."/>
            <person name="Iovene M."/>
            <person name="Sanseverino W."/>
            <person name="Cavagnaro P."/>
            <person name="Yildiz M."/>
            <person name="Macko-Podgorni A."/>
            <person name="Moranska E."/>
            <person name="Grzebelus E."/>
            <person name="Grzebelus D."/>
            <person name="Ashrafi H."/>
            <person name="Zheng Z."/>
            <person name="Cheng S."/>
            <person name="Spooner D."/>
            <person name="Van Deynze A."/>
            <person name="Simon P."/>
        </authorList>
    </citation>
    <scope>NUCLEOTIDE SEQUENCE [LARGE SCALE GENOMIC DNA]</scope>
    <source>
        <tissue evidence="5">Leaf</tissue>
    </source>
</reference>
<evidence type="ECO:0000256" key="3">
    <source>
        <dbReference type="ARBA" id="ARBA00023242"/>
    </source>
</evidence>
<dbReference type="EMBL" id="LNRQ01000002">
    <property type="protein sequence ID" value="KZN04246.1"/>
    <property type="molecule type" value="Genomic_DNA"/>
</dbReference>
<feature type="region of interest" description="Disordered" evidence="4">
    <location>
        <begin position="204"/>
        <end position="227"/>
    </location>
</feature>
<evidence type="ECO:0000256" key="4">
    <source>
        <dbReference type="SAM" id="MobiDB-lite"/>
    </source>
</evidence>
<dbReference type="Gramene" id="KZN04246">
    <property type="protein sequence ID" value="KZN04246"/>
    <property type="gene ID" value="DCAR_005112"/>
</dbReference>
<evidence type="ECO:0000313" key="5">
    <source>
        <dbReference type="EMBL" id="KZN04246.1"/>
    </source>
</evidence>
<dbReference type="AlphaFoldDB" id="A0A166CRT7"/>
<feature type="compositionally biased region" description="Acidic residues" evidence="4">
    <location>
        <begin position="67"/>
        <end position="76"/>
    </location>
</feature>
<dbReference type="GO" id="GO:0071035">
    <property type="term" value="P:nuclear polyadenylation-dependent rRNA catabolic process"/>
    <property type="evidence" value="ECO:0007669"/>
    <property type="project" value="TreeGrafter"/>
</dbReference>
<evidence type="ECO:0000256" key="1">
    <source>
        <dbReference type="ARBA" id="ARBA00004123"/>
    </source>
</evidence>
<feature type="region of interest" description="Disordered" evidence="4">
    <location>
        <begin position="1"/>
        <end position="136"/>
    </location>
</feature>
<dbReference type="GO" id="GO:0071038">
    <property type="term" value="P:TRAMP-dependent tRNA surveillance pathway"/>
    <property type="evidence" value="ECO:0007669"/>
    <property type="project" value="TreeGrafter"/>
</dbReference>
<dbReference type="Gene3D" id="3.40.395.10">
    <property type="entry name" value="Adenoviral Proteinase, Chain A"/>
    <property type="match status" value="1"/>
</dbReference>
<sequence>MEHNGQSSTPKTSEGTRKKRYKHAARKNKVKPGQNSTLDSDESNEEPYSVHELYRAEYQARHAQNPTEEDQSEQNEDAQQNQQQQNFQPPTEEDQNNDEQNQNANKEHAEHNQQSQSQEEAQNKDKSPTVKNKKWKRKKTEELFYADRVRHKGIKLVERQCPYFKGWTQEKLRERQTIDVYGGPFGLGLIMKPLRELPSCNEQTATENAKGNDKGKDVPNPSWDDWNAHQNDDILWDEWEKAQRQSVANETNDRENVHDTEQHIQVEEQDDHGQASGEKLDLLSFVDSAKINAQNTDLFETEMKDPIKQIFLCNDFFCLRDDMQSLNIGKHIETMVVDTWAIVLNDAEKFKSDESPLRLLFTIGCVNATLDEKKTLGTTYKLFAENVDSMLIQCNRTKLDLIDMEFFPICAFDHYYLIVYHLRNWTYEIIDNIDRSKMDPKKCYSEKPKILHSHFVKYLHAKGHVGISGKVKKMKPTYLNMPWQTRNNSIDCGVFLMRHMESYKGDLKSWTTGLNVEKDGQDHQLIKLRIKYNNAILSSQLNQKKKEILRQGKELYIEAASKKLVNLVINSSQQSQEERPTNTIAAKSQNKKKVTFAKNLITPFDEVSDPPKDV</sequence>
<dbReference type="GO" id="GO:0071037">
    <property type="term" value="P:nuclear polyadenylation-dependent snRNA catabolic process"/>
    <property type="evidence" value="ECO:0007669"/>
    <property type="project" value="TreeGrafter"/>
</dbReference>
<dbReference type="SUPFAM" id="SSF54001">
    <property type="entry name" value="Cysteine proteinases"/>
    <property type="match status" value="1"/>
</dbReference>
<dbReference type="GO" id="GO:0071039">
    <property type="term" value="P:nuclear polyadenylation-dependent CUT catabolic process"/>
    <property type="evidence" value="ECO:0007669"/>
    <property type="project" value="TreeGrafter"/>
</dbReference>
<comment type="subcellular location">
    <subcellularLocation>
        <location evidence="1">Nucleus</location>
    </subcellularLocation>
</comment>
<accession>A0A166CRT7</accession>
<dbReference type="PANTHER" id="PTHR46543:SF2">
    <property type="entry name" value="AGAP013096-PA"/>
    <property type="match status" value="1"/>
</dbReference>
<keyword evidence="2" id="KW-0677">Repeat</keyword>
<dbReference type="GO" id="GO:0071031">
    <property type="term" value="P:nuclear mRNA surveillance of mRNA 3'-end processing"/>
    <property type="evidence" value="ECO:0007669"/>
    <property type="project" value="TreeGrafter"/>
</dbReference>
<dbReference type="GO" id="GO:0071036">
    <property type="term" value="P:nuclear polyadenylation-dependent snoRNA catabolic process"/>
    <property type="evidence" value="ECO:0007669"/>
    <property type="project" value="TreeGrafter"/>
</dbReference>
<feature type="compositionally biased region" description="Low complexity" evidence="4">
    <location>
        <begin position="77"/>
        <end position="90"/>
    </location>
</feature>
<comment type="caution">
    <text evidence="5">The sequence shown here is derived from an EMBL/GenBank/DDBJ whole genome shotgun (WGS) entry which is preliminary data.</text>
</comment>
<feature type="compositionally biased region" description="Basic and acidic residues" evidence="4">
    <location>
        <begin position="48"/>
        <end position="60"/>
    </location>
</feature>
<keyword evidence="3" id="KW-0539">Nucleus</keyword>
<organism evidence="5">
    <name type="scientific">Daucus carota subsp. sativus</name>
    <name type="common">Carrot</name>
    <dbReference type="NCBI Taxonomy" id="79200"/>
    <lineage>
        <taxon>Eukaryota</taxon>
        <taxon>Viridiplantae</taxon>
        <taxon>Streptophyta</taxon>
        <taxon>Embryophyta</taxon>
        <taxon>Tracheophyta</taxon>
        <taxon>Spermatophyta</taxon>
        <taxon>Magnoliopsida</taxon>
        <taxon>eudicotyledons</taxon>
        <taxon>Gunneridae</taxon>
        <taxon>Pentapetalae</taxon>
        <taxon>asterids</taxon>
        <taxon>campanulids</taxon>
        <taxon>Apiales</taxon>
        <taxon>Apiaceae</taxon>
        <taxon>Apioideae</taxon>
        <taxon>Scandiceae</taxon>
        <taxon>Daucinae</taxon>
        <taxon>Daucus</taxon>
        <taxon>Daucus sect. Daucus</taxon>
    </lineage>
</organism>
<protein>
    <recommendedName>
        <fullName evidence="6">Ubiquitin-like protease family profile domain-containing protein</fullName>
    </recommendedName>
</protein>
<evidence type="ECO:0008006" key="6">
    <source>
        <dbReference type="Google" id="ProtNLM"/>
    </source>
</evidence>
<dbReference type="InterPro" id="IPR038765">
    <property type="entry name" value="Papain-like_cys_pep_sf"/>
</dbReference>
<evidence type="ECO:0000256" key="2">
    <source>
        <dbReference type="ARBA" id="ARBA00022737"/>
    </source>
</evidence>
<dbReference type="PANTHER" id="PTHR46543">
    <property type="entry name" value="ZINC FINGER CCHC DOMAIN-CONTAINING PROTEIN 7"/>
    <property type="match status" value="1"/>
</dbReference>
<dbReference type="GO" id="GO:0003723">
    <property type="term" value="F:RNA binding"/>
    <property type="evidence" value="ECO:0007669"/>
    <property type="project" value="TreeGrafter"/>
</dbReference>